<accession>A0ABT4TWE9</accession>
<feature type="transmembrane region" description="Helical" evidence="1">
    <location>
        <begin position="94"/>
        <end position="116"/>
    </location>
</feature>
<dbReference type="InterPro" id="IPR021218">
    <property type="entry name" value="DUF2784"/>
</dbReference>
<reference evidence="2" key="1">
    <citation type="submission" date="2023-01" db="EMBL/GenBank/DDBJ databases">
        <title>Draft genome sequence of Nocardiopsis sp. LSu2-4 isolated from halophytes.</title>
        <authorList>
            <person name="Duangmal K."/>
            <person name="Chantavorakit T."/>
        </authorList>
    </citation>
    <scope>NUCLEOTIDE SEQUENCE</scope>
    <source>
        <strain evidence="2">LSu2-4</strain>
    </source>
</reference>
<organism evidence="2 3">
    <name type="scientific">Nocardiopsis suaedae</name>
    <dbReference type="NCBI Taxonomy" id="3018444"/>
    <lineage>
        <taxon>Bacteria</taxon>
        <taxon>Bacillati</taxon>
        <taxon>Actinomycetota</taxon>
        <taxon>Actinomycetes</taxon>
        <taxon>Streptosporangiales</taxon>
        <taxon>Nocardiopsidaceae</taxon>
        <taxon>Nocardiopsis</taxon>
    </lineage>
</organism>
<evidence type="ECO:0000313" key="2">
    <source>
        <dbReference type="EMBL" id="MDA2809002.1"/>
    </source>
</evidence>
<name>A0ABT4TWE9_9ACTN</name>
<dbReference type="EMBL" id="JAQFWP010000134">
    <property type="protein sequence ID" value="MDA2809002.1"/>
    <property type="molecule type" value="Genomic_DNA"/>
</dbReference>
<gene>
    <name evidence="2" type="ORF">O4U47_31150</name>
</gene>
<feature type="transmembrane region" description="Helical" evidence="1">
    <location>
        <begin position="12"/>
        <end position="29"/>
    </location>
</feature>
<sequence length="139" mass="14635">MGYRLLGEAAMLLHFAFLAYVTLGGFLAWRWPALLWPHALVAAYALAITLVGWDCPLTHVEDWARLRAGQAGLPSAGFVEHYLTGVVYPAEHLLTAQLAVAAAVAASWTGAAVLAVRRRARGGAGGSGGTRRPGAVKDS</sequence>
<keyword evidence="1" id="KW-1133">Transmembrane helix</keyword>
<evidence type="ECO:0000256" key="1">
    <source>
        <dbReference type="SAM" id="Phobius"/>
    </source>
</evidence>
<protein>
    <submittedName>
        <fullName evidence="2">DUF2784 domain-containing protein</fullName>
    </submittedName>
</protein>
<dbReference type="RefSeq" id="WP_270681584.1">
    <property type="nucleotide sequence ID" value="NZ_JAQFWP010000134.1"/>
</dbReference>
<dbReference type="Proteomes" id="UP001165685">
    <property type="component" value="Unassembled WGS sequence"/>
</dbReference>
<evidence type="ECO:0000313" key="3">
    <source>
        <dbReference type="Proteomes" id="UP001165685"/>
    </source>
</evidence>
<feature type="transmembrane region" description="Helical" evidence="1">
    <location>
        <begin position="34"/>
        <end position="53"/>
    </location>
</feature>
<proteinExistence type="predicted"/>
<keyword evidence="1" id="KW-0472">Membrane</keyword>
<keyword evidence="1" id="KW-0812">Transmembrane</keyword>
<comment type="caution">
    <text evidence="2">The sequence shown here is derived from an EMBL/GenBank/DDBJ whole genome shotgun (WGS) entry which is preliminary data.</text>
</comment>
<dbReference type="Pfam" id="PF10861">
    <property type="entry name" value="DUF2784"/>
    <property type="match status" value="1"/>
</dbReference>
<keyword evidence="3" id="KW-1185">Reference proteome</keyword>